<feature type="compositionally biased region" description="Polar residues" evidence="1">
    <location>
        <begin position="182"/>
        <end position="192"/>
    </location>
</feature>
<proteinExistence type="predicted"/>
<evidence type="ECO:0000256" key="1">
    <source>
        <dbReference type="SAM" id="MobiDB-lite"/>
    </source>
</evidence>
<name>A0A139X2C3_9CYAN</name>
<keyword evidence="4" id="KW-1185">Reference proteome</keyword>
<keyword evidence="2" id="KW-0472">Membrane</keyword>
<dbReference type="STRING" id="128403.WA1_34950"/>
<dbReference type="AlphaFoldDB" id="A0A139X2C3"/>
<dbReference type="EMBL" id="ANNX02000038">
    <property type="protein sequence ID" value="KYC38803.1"/>
    <property type="molecule type" value="Genomic_DNA"/>
</dbReference>
<keyword evidence="2" id="KW-0812">Transmembrane</keyword>
<feature type="transmembrane region" description="Helical" evidence="2">
    <location>
        <begin position="6"/>
        <end position="24"/>
    </location>
</feature>
<gene>
    <name evidence="3" type="ORF">WA1_34950</name>
</gene>
<dbReference type="RefSeq" id="WP_017743406.1">
    <property type="nucleotide sequence ID" value="NZ_KQ976354.1"/>
</dbReference>
<dbReference type="OrthoDB" id="490444at2"/>
<accession>A0A139X2C3</accession>
<protein>
    <submittedName>
        <fullName evidence="3">Uncharacterized protein</fullName>
    </submittedName>
</protein>
<comment type="caution">
    <text evidence="3">The sequence shown here is derived from an EMBL/GenBank/DDBJ whole genome shotgun (WGS) entry which is preliminary data.</text>
</comment>
<dbReference type="InterPro" id="IPR025478">
    <property type="entry name" value="COP23"/>
</dbReference>
<sequence length="192" mass="21560">MKIQTLISAITSFLITFIYTIVISRSTNFQTIGSHFSPSPTLTADSRNSNITFFCGEKEGVPATLARTFKGTYPIIKWKKKYYSETEEDPLIRCVRVSGIIHTYHQQGILDYINIGKIQGKRVVCAINQVDKKCSRLLYILEPGENPKLELKVLREVLKHPSESEKIRSRGGYAPPRGLKPPSNSTRTGGGR</sequence>
<evidence type="ECO:0000313" key="4">
    <source>
        <dbReference type="Proteomes" id="UP000076925"/>
    </source>
</evidence>
<evidence type="ECO:0000313" key="3">
    <source>
        <dbReference type="EMBL" id="KYC38803.1"/>
    </source>
</evidence>
<evidence type="ECO:0000256" key="2">
    <source>
        <dbReference type="SAM" id="Phobius"/>
    </source>
</evidence>
<organism evidence="3 4">
    <name type="scientific">Scytonema hofmannii PCC 7110</name>
    <dbReference type="NCBI Taxonomy" id="128403"/>
    <lineage>
        <taxon>Bacteria</taxon>
        <taxon>Bacillati</taxon>
        <taxon>Cyanobacteriota</taxon>
        <taxon>Cyanophyceae</taxon>
        <taxon>Nostocales</taxon>
        <taxon>Scytonemataceae</taxon>
        <taxon>Scytonema</taxon>
    </lineage>
</organism>
<dbReference type="Pfam" id="PF14218">
    <property type="entry name" value="COP23"/>
    <property type="match status" value="1"/>
</dbReference>
<keyword evidence="2" id="KW-1133">Transmembrane helix</keyword>
<dbReference type="Proteomes" id="UP000076925">
    <property type="component" value="Unassembled WGS sequence"/>
</dbReference>
<feature type="region of interest" description="Disordered" evidence="1">
    <location>
        <begin position="160"/>
        <end position="192"/>
    </location>
</feature>
<reference evidence="3 4" key="1">
    <citation type="journal article" date="2013" name="Genome Biol. Evol.">
        <title>Genomes of Stigonematalean cyanobacteria (subsection V) and the evolution of oxygenic photosynthesis from prokaryotes to plastids.</title>
        <authorList>
            <person name="Dagan T."/>
            <person name="Roettger M."/>
            <person name="Stucken K."/>
            <person name="Landan G."/>
            <person name="Koch R."/>
            <person name="Major P."/>
            <person name="Gould S.B."/>
            <person name="Goremykin V.V."/>
            <person name="Rippka R."/>
            <person name="Tandeau de Marsac N."/>
            <person name="Gugger M."/>
            <person name="Lockhart P.J."/>
            <person name="Allen J.F."/>
            <person name="Brune I."/>
            <person name="Maus I."/>
            <person name="Puhler A."/>
            <person name="Martin W.F."/>
        </authorList>
    </citation>
    <scope>NUCLEOTIDE SEQUENCE [LARGE SCALE GENOMIC DNA]</scope>
    <source>
        <strain evidence="3 4">PCC 7110</strain>
    </source>
</reference>